<dbReference type="RefSeq" id="WP_168051643.1">
    <property type="nucleotide sequence ID" value="NZ_JAAOZT010000001.1"/>
</dbReference>
<reference evidence="2 3" key="1">
    <citation type="submission" date="2020-08" db="EMBL/GenBank/DDBJ databases">
        <title>Genomic Encyclopedia of Type Strains, Phase IV (KMG-IV): sequencing the most valuable type-strain genomes for metagenomic binning, comparative biology and taxonomic classification.</title>
        <authorList>
            <person name="Goeker M."/>
        </authorList>
    </citation>
    <scope>NUCLEOTIDE SEQUENCE [LARGE SCALE GENOMIC DNA]</scope>
    <source>
        <strain evidence="2 3">DSM 23240</strain>
    </source>
</reference>
<keyword evidence="3" id="KW-1185">Reference proteome</keyword>
<protein>
    <recommendedName>
        <fullName evidence="1">Pierisin-like domain-containing protein</fullName>
    </recommendedName>
</protein>
<dbReference type="Proteomes" id="UP000571084">
    <property type="component" value="Unassembled WGS sequence"/>
</dbReference>
<proteinExistence type="predicted"/>
<sequence length="637" mass="69674">MDDDLGIIHDTYGVPGHCLPTPTNLPNWDTSDIVNKQFYKDWLKTTTSLCVNLTNAEIDNENYVPAIENGIVWRGTDDRVLFRASGGNFPSAADVLDKGFIPFEPDDGSLALQPEVGDKASGLTSTSYNAGIASMFGKHLYVLNAPGGIDVDLTVSNRPADWEDEIAFPGGVDSRLLHGVLIHDKDKVVYRYITNPKYRLAREEREGYFNLNLSSTGIYHDQTKFTVDGEAVGNGIQRFKTSDAPLKLEAWRQGPEGTVAADASRIYISGIGNFWAEPNEDISCIYIPSQMQIDQNMIVQFIPREPKTATRKPPAPHSCLRLDSEKMRVLDPQFTEDGRVTDYFYRPLSPGKVAQWTVHAPGAGLYSSVGANTGSNAQAIHLNAFIGTDSHPSAISQKVLVGKGRRKSVLTFRAGNNPALNCTKAGVGPWTGERMAGSQSFKVAVFDNGKSELLVEKDYAIGTATKHHIDADGRHSRMDPDWKYYTIAMPLIGRDGPLDQNSLDLSFTSTGKAGETCGPLISDVQFFSLSSPYYRDIKQNSGAPRSADFAAGIKGPLMAKAAQPIVLDATQVLGSVSDAVQWKWSVEPALRFKSSGPRLQFFAPTLGVGQDYRFTLKAEELDITETHTVHVQGTSKE</sequence>
<organism evidence="2 3">
    <name type="scientific">Glaciimonas immobilis</name>
    <dbReference type="NCBI Taxonomy" id="728004"/>
    <lineage>
        <taxon>Bacteria</taxon>
        <taxon>Pseudomonadati</taxon>
        <taxon>Pseudomonadota</taxon>
        <taxon>Betaproteobacteria</taxon>
        <taxon>Burkholderiales</taxon>
        <taxon>Oxalobacteraceae</taxon>
        <taxon>Glaciimonas</taxon>
    </lineage>
</organism>
<accession>A0A840RRL6</accession>
<evidence type="ECO:0000259" key="1">
    <source>
        <dbReference type="Pfam" id="PF22596"/>
    </source>
</evidence>
<name>A0A840RRL6_9BURK</name>
<feature type="domain" description="Pierisin-like" evidence="1">
    <location>
        <begin position="94"/>
        <end position="198"/>
    </location>
</feature>
<dbReference type="Pfam" id="PF22596">
    <property type="entry name" value="Scabin-like"/>
    <property type="match status" value="1"/>
</dbReference>
<dbReference type="AlphaFoldDB" id="A0A840RRL6"/>
<evidence type="ECO:0000313" key="3">
    <source>
        <dbReference type="Proteomes" id="UP000571084"/>
    </source>
</evidence>
<comment type="caution">
    <text evidence="2">The sequence shown here is derived from an EMBL/GenBank/DDBJ whole genome shotgun (WGS) entry which is preliminary data.</text>
</comment>
<dbReference type="EMBL" id="JACHHQ010000004">
    <property type="protein sequence ID" value="MBB5200333.1"/>
    <property type="molecule type" value="Genomic_DNA"/>
</dbReference>
<dbReference type="InterPro" id="IPR054695">
    <property type="entry name" value="Pierisin-like_dom"/>
</dbReference>
<gene>
    <name evidence="2" type="ORF">HNR39_002168</name>
</gene>
<evidence type="ECO:0000313" key="2">
    <source>
        <dbReference type="EMBL" id="MBB5200333.1"/>
    </source>
</evidence>
<dbReference type="Gene3D" id="3.90.210.10">
    <property type="entry name" value="Heat-Labile Enterotoxin, subunit A"/>
    <property type="match status" value="1"/>
</dbReference>